<dbReference type="Proteomes" id="UP000177268">
    <property type="component" value="Unassembled WGS sequence"/>
</dbReference>
<evidence type="ECO:0000313" key="2">
    <source>
        <dbReference type="EMBL" id="OGG12020.1"/>
    </source>
</evidence>
<dbReference type="EMBL" id="MFIZ01000005">
    <property type="protein sequence ID" value="OGG12020.1"/>
    <property type="molecule type" value="Genomic_DNA"/>
</dbReference>
<evidence type="ECO:0000256" key="1">
    <source>
        <dbReference type="SAM" id="Phobius"/>
    </source>
</evidence>
<sequence length="61" mass="6763">MNFSGPGLTYVFLVIPSIFALVVVLQGIEKLTRNDKEGWVALGFGVLFIILIAAAYFLFIR</sequence>
<proteinExistence type="predicted"/>
<gene>
    <name evidence="2" type="ORF">A2Z00_03225</name>
</gene>
<dbReference type="AlphaFoldDB" id="A0A1F5ZHV3"/>
<keyword evidence="1" id="KW-0812">Transmembrane</keyword>
<accession>A0A1F5ZHV3</accession>
<keyword evidence="1" id="KW-0472">Membrane</keyword>
<comment type="caution">
    <text evidence="2">The sequence shown here is derived from an EMBL/GenBank/DDBJ whole genome shotgun (WGS) entry which is preliminary data.</text>
</comment>
<name>A0A1F5ZHV3_9BACT</name>
<evidence type="ECO:0000313" key="3">
    <source>
        <dbReference type="Proteomes" id="UP000177268"/>
    </source>
</evidence>
<protein>
    <submittedName>
        <fullName evidence="2">Uncharacterized protein</fullName>
    </submittedName>
</protein>
<reference evidence="2 3" key="1">
    <citation type="journal article" date="2016" name="Nat. Commun.">
        <title>Thousands of microbial genomes shed light on interconnected biogeochemical processes in an aquifer system.</title>
        <authorList>
            <person name="Anantharaman K."/>
            <person name="Brown C.T."/>
            <person name="Hug L.A."/>
            <person name="Sharon I."/>
            <person name="Castelle C.J."/>
            <person name="Probst A.J."/>
            <person name="Thomas B.C."/>
            <person name="Singh A."/>
            <person name="Wilkins M.J."/>
            <person name="Karaoz U."/>
            <person name="Brodie E.L."/>
            <person name="Williams K.H."/>
            <person name="Hubbard S.S."/>
            <person name="Banfield J.F."/>
        </authorList>
    </citation>
    <scope>NUCLEOTIDE SEQUENCE [LARGE SCALE GENOMIC DNA]</scope>
</reference>
<organism evidence="2 3">
    <name type="scientific">Candidatus Gottesmanbacteria bacterium RBG_13_45_10</name>
    <dbReference type="NCBI Taxonomy" id="1798370"/>
    <lineage>
        <taxon>Bacteria</taxon>
        <taxon>Candidatus Gottesmaniibacteriota</taxon>
    </lineage>
</organism>
<feature type="transmembrane region" description="Helical" evidence="1">
    <location>
        <begin position="7"/>
        <end position="28"/>
    </location>
</feature>
<feature type="transmembrane region" description="Helical" evidence="1">
    <location>
        <begin position="40"/>
        <end position="59"/>
    </location>
</feature>
<dbReference type="STRING" id="1798370.A2Z00_03225"/>
<keyword evidence="1" id="KW-1133">Transmembrane helix</keyword>